<evidence type="ECO:0000259" key="8">
    <source>
        <dbReference type="Pfam" id="PF01182"/>
    </source>
</evidence>
<comment type="catalytic activity">
    <reaction evidence="1 7">
        <text>6-phospho-D-glucono-1,5-lactone + H2O = 6-phospho-D-gluconate + H(+)</text>
        <dbReference type="Rhea" id="RHEA:12556"/>
        <dbReference type="ChEBI" id="CHEBI:15377"/>
        <dbReference type="ChEBI" id="CHEBI:15378"/>
        <dbReference type="ChEBI" id="CHEBI:57955"/>
        <dbReference type="ChEBI" id="CHEBI:58759"/>
        <dbReference type="EC" id="3.1.1.31"/>
    </reaction>
</comment>
<proteinExistence type="inferred from homology"/>
<dbReference type="GO" id="GO:0005975">
    <property type="term" value="P:carbohydrate metabolic process"/>
    <property type="evidence" value="ECO:0007669"/>
    <property type="project" value="UniProtKB-UniRule"/>
</dbReference>
<evidence type="ECO:0000256" key="2">
    <source>
        <dbReference type="ARBA" id="ARBA00002681"/>
    </source>
</evidence>
<keyword evidence="7" id="KW-0378">Hydrolase</keyword>
<evidence type="ECO:0000313" key="10">
    <source>
        <dbReference type="Proteomes" id="UP000068905"/>
    </source>
</evidence>
<name>A0A0M5KRU2_9GAMM</name>
<dbReference type="PATRIC" id="fig|1125411.7.peg.996"/>
<dbReference type="NCBIfam" id="TIGR01198">
    <property type="entry name" value="pgl"/>
    <property type="match status" value="1"/>
</dbReference>
<dbReference type="SUPFAM" id="SSF100950">
    <property type="entry name" value="NagB/RpiA/CoA transferase-like"/>
    <property type="match status" value="1"/>
</dbReference>
<accession>A0A0M5KRU2</accession>
<sequence>MRSSKTYYLPEHVGFYSTNNSESLAIDLSQNIREVLLETIKKRGRASMAVSGGSTPIPLFEALSHLDLDWSKVDLTLVDDRWVESDHKDSNELLVKSHLIKNKAVNVNFVPLKNNASTAKEGQISSEEALKSFTLPFDIVVLGLGTDGHTASLFPCSEEIRSAMDLDNNDCLVATTPTSAPYERLGMTARAIMDAKKVFLHLNGSTKLHALEKAMDLKDVYKMPIYVFLDDGLDIYWSP</sequence>
<dbReference type="AlphaFoldDB" id="A0A0M5KRU2"/>
<feature type="domain" description="Glucosamine/galactosamine-6-phosphate isomerase" evidence="8">
    <location>
        <begin position="20"/>
        <end position="236"/>
    </location>
</feature>
<dbReference type="Pfam" id="PF01182">
    <property type="entry name" value="Glucosamine_iso"/>
    <property type="match status" value="1"/>
</dbReference>
<dbReference type="InterPro" id="IPR006148">
    <property type="entry name" value="Glc/Gal-6P_isomerase"/>
</dbReference>
<gene>
    <name evidence="7" type="primary">pgl</name>
    <name evidence="9" type="ORF">W908_05055</name>
</gene>
<evidence type="ECO:0000313" key="9">
    <source>
        <dbReference type="EMBL" id="ALE01973.1"/>
    </source>
</evidence>
<keyword evidence="10" id="KW-1185">Reference proteome</keyword>
<dbReference type="Proteomes" id="UP000068905">
    <property type="component" value="Chromosome"/>
</dbReference>
<evidence type="ECO:0000256" key="1">
    <source>
        <dbReference type="ARBA" id="ARBA00000832"/>
    </source>
</evidence>
<evidence type="ECO:0000256" key="3">
    <source>
        <dbReference type="ARBA" id="ARBA00004961"/>
    </source>
</evidence>
<dbReference type="OrthoDB" id="9810967at2"/>
<evidence type="ECO:0000256" key="6">
    <source>
        <dbReference type="ARBA" id="ARBA00020337"/>
    </source>
</evidence>
<protein>
    <recommendedName>
        <fullName evidence="6 7">6-phosphogluconolactonase</fullName>
        <shortName evidence="7">6PGL</shortName>
        <ecNumber evidence="5 7">3.1.1.31</ecNumber>
    </recommendedName>
</protein>
<evidence type="ECO:0000256" key="4">
    <source>
        <dbReference type="ARBA" id="ARBA00010662"/>
    </source>
</evidence>
<comment type="pathway">
    <text evidence="3 7">Carbohydrate degradation; pentose phosphate pathway; D-ribulose 5-phosphate from D-glucose 6-phosphate (oxidative stage): step 2/3.</text>
</comment>
<dbReference type="InterPro" id="IPR037171">
    <property type="entry name" value="NagB/RpiA_transferase-like"/>
</dbReference>
<dbReference type="CDD" id="cd01400">
    <property type="entry name" value="6PGL"/>
    <property type="match status" value="1"/>
</dbReference>
<dbReference type="RefSeq" id="WP_053820187.1">
    <property type="nucleotide sequence ID" value="NZ_CP006911.1"/>
</dbReference>
<reference evidence="9 10" key="1">
    <citation type="journal article" date="2015" name="Genome Announc.">
        <title>Genome Sequence of 'Candidatus Thioglobus singularis' Strain PS1, a Mixotroph from the SUP05 Clade of Marine Gammaproteobacteria.</title>
        <authorList>
            <person name="Marshall K.T."/>
            <person name="Morris R.M."/>
        </authorList>
    </citation>
    <scope>NUCLEOTIDE SEQUENCE [LARGE SCALE GENOMIC DNA]</scope>
    <source>
        <strain evidence="9 10">PS1</strain>
    </source>
</reference>
<dbReference type="GO" id="GO:0006098">
    <property type="term" value="P:pentose-phosphate shunt"/>
    <property type="evidence" value="ECO:0007669"/>
    <property type="project" value="UniProtKB-UniPathway"/>
</dbReference>
<dbReference type="EMBL" id="CP006911">
    <property type="protein sequence ID" value="ALE01973.1"/>
    <property type="molecule type" value="Genomic_DNA"/>
</dbReference>
<comment type="similarity">
    <text evidence="4 7">Belongs to the glucosamine/galactosamine-6-phosphate isomerase family. 6-phosphogluconolactonase subfamily.</text>
</comment>
<dbReference type="STRING" id="1125411.W908_05055"/>
<dbReference type="PANTHER" id="PTHR11054:SF0">
    <property type="entry name" value="6-PHOSPHOGLUCONOLACTONASE"/>
    <property type="match status" value="1"/>
</dbReference>
<dbReference type="UniPathway" id="UPA00115">
    <property type="reaction ID" value="UER00409"/>
</dbReference>
<dbReference type="Gene3D" id="3.40.50.1360">
    <property type="match status" value="1"/>
</dbReference>
<dbReference type="InterPro" id="IPR005900">
    <property type="entry name" value="6-phosphogluconolactonase_DevB"/>
</dbReference>
<dbReference type="KEGG" id="tsn:W908_05055"/>
<dbReference type="PANTHER" id="PTHR11054">
    <property type="entry name" value="6-PHOSPHOGLUCONOLACTONASE"/>
    <property type="match status" value="1"/>
</dbReference>
<evidence type="ECO:0000256" key="5">
    <source>
        <dbReference type="ARBA" id="ARBA00013198"/>
    </source>
</evidence>
<organism evidence="9 10">
    <name type="scientific">Candidatus Pseudothioglobus singularis PS1</name>
    <dbReference type="NCBI Taxonomy" id="1125411"/>
    <lineage>
        <taxon>Bacteria</taxon>
        <taxon>Pseudomonadati</taxon>
        <taxon>Pseudomonadota</taxon>
        <taxon>Gammaproteobacteria</taxon>
        <taxon>Candidatus Pseudothioglobaceae</taxon>
        <taxon>Candidatus Pseudothioglobus</taxon>
    </lineage>
</organism>
<comment type="function">
    <text evidence="2 7">Hydrolysis of 6-phosphogluconolactone to 6-phosphogluconate.</text>
</comment>
<dbReference type="InterPro" id="IPR039104">
    <property type="entry name" value="6PGL"/>
</dbReference>
<dbReference type="GO" id="GO:0017057">
    <property type="term" value="F:6-phosphogluconolactonase activity"/>
    <property type="evidence" value="ECO:0007669"/>
    <property type="project" value="UniProtKB-UniRule"/>
</dbReference>
<evidence type="ECO:0000256" key="7">
    <source>
        <dbReference type="RuleBase" id="RU365095"/>
    </source>
</evidence>
<dbReference type="EC" id="3.1.1.31" evidence="5 7"/>